<dbReference type="AlphaFoldDB" id="A0A0A9HSN2"/>
<reference evidence="1" key="2">
    <citation type="journal article" date="2015" name="Data Brief">
        <title>Shoot transcriptome of the giant reed, Arundo donax.</title>
        <authorList>
            <person name="Barrero R.A."/>
            <person name="Guerrero F.D."/>
            <person name="Moolhuijzen P."/>
            <person name="Goolsby J.A."/>
            <person name="Tidwell J."/>
            <person name="Bellgard S.E."/>
            <person name="Bellgard M.I."/>
        </authorList>
    </citation>
    <scope>NUCLEOTIDE SEQUENCE</scope>
    <source>
        <tissue evidence="1">Shoot tissue taken approximately 20 cm above the soil surface</tissue>
    </source>
</reference>
<organism evidence="1">
    <name type="scientific">Arundo donax</name>
    <name type="common">Giant reed</name>
    <name type="synonym">Donax arundinaceus</name>
    <dbReference type="NCBI Taxonomy" id="35708"/>
    <lineage>
        <taxon>Eukaryota</taxon>
        <taxon>Viridiplantae</taxon>
        <taxon>Streptophyta</taxon>
        <taxon>Embryophyta</taxon>
        <taxon>Tracheophyta</taxon>
        <taxon>Spermatophyta</taxon>
        <taxon>Magnoliopsida</taxon>
        <taxon>Liliopsida</taxon>
        <taxon>Poales</taxon>
        <taxon>Poaceae</taxon>
        <taxon>PACMAD clade</taxon>
        <taxon>Arundinoideae</taxon>
        <taxon>Arundineae</taxon>
        <taxon>Arundo</taxon>
    </lineage>
</organism>
<name>A0A0A9HSN2_ARUDO</name>
<sequence>MTSHGPHLKYILYSSQNMSRDKMVFYLMVKLMAMAQRGSVLQATPSVSKYLSLFTFSIRLLTIHLIQKFNANKKI</sequence>
<proteinExistence type="predicted"/>
<dbReference type="EMBL" id="GBRH01158169">
    <property type="protein sequence ID" value="JAE39727.1"/>
    <property type="molecule type" value="Transcribed_RNA"/>
</dbReference>
<accession>A0A0A9HSN2</accession>
<protein>
    <submittedName>
        <fullName evidence="1">Uncharacterized protein</fullName>
    </submittedName>
</protein>
<reference evidence="1" key="1">
    <citation type="submission" date="2014-09" db="EMBL/GenBank/DDBJ databases">
        <authorList>
            <person name="Magalhaes I.L.F."/>
            <person name="Oliveira U."/>
            <person name="Santos F.R."/>
            <person name="Vidigal T.H.D.A."/>
            <person name="Brescovit A.D."/>
            <person name="Santos A.J."/>
        </authorList>
    </citation>
    <scope>NUCLEOTIDE SEQUENCE</scope>
    <source>
        <tissue evidence="1">Shoot tissue taken approximately 20 cm above the soil surface</tissue>
    </source>
</reference>
<evidence type="ECO:0000313" key="1">
    <source>
        <dbReference type="EMBL" id="JAE39727.1"/>
    </source>
</evidence>